<organism evidence="1">
    <name type="scientific">Nothobranchius pienaari</name>
    <dbReference type="NCBI Taxonomy" id="704102"/>
    <lineage>
        <taxon>Eukaryota</taxon>
        <taxon>Metazoa</taxon>
        <taxon>Chordata</taxon>
        <taxon>Craniata</taxon>
        <taxon>Vertebrata</taxon>
        <taxon>Euteleostomi</taxon>
        <taxon>Actinopterygii</taxon>
        <taxon>Neopterygii</taxon>
        <taxon>Teleostei</taxon>
        <taxon>Neoteleostei</taxon>
        <taxon>Acanthomorphata</taxon>
        <taxon>Ovalentaria</taxon>
        <taxon>Atherinomorphae</taxon>
        <taxon>Cyprinodontiformes</taxon>
        <taxon>Nothobranchiidae</taxon>
        <taxon>Nothobranchius</taxon>
    </lineage>
</organism>
<gene>
    <name evidence="1" type="primary">TCTN3</name>
</gene>
<dbReference type="AlphaFoldDB" id="A0A1A8PX41"/>
<sequence length="56" mass="6425">VCQVARQLLLWPTACVGVHETKRGWTAVRRVKCGQRQIHRILHDPRRCPGPQPSDL</sequence>
<accession>A0A1A8PX41</accession>
<name>A0A1A8PX41_9TELE</name>
<reference evidence="1" key="2">
    <citation type="submission" date="2016-06" db="EMBL/GenBank/DDBJ databases">
        <title>The genome of a short-lived fish provides insights into sex chromosome evolution and the genetic control of aging.</title>
        <authorList>
            <person name="Reichwald K."/>
            <person name="Felder M."/>
            <person name="Petzold A."/>
            <person name="Koch P."/>
            <person name="Groth M."/>
            <person name="Platzer M."/>
        </authorList>
    </citation>
    <scope>NUCLEOTIDE SEQUENCE</scope>
    <source>
        <tissue evidence="1">Brain</tissue>
    </source>
</reference>
<reference evidence="1" key="1">
    <citation type="submission" date="2016-05" db="EMBL/GenBank/DDBJ databases">
        <authorList>
            <person name="Lavstsen T."/>
            <person name="Jespersen J.S."/>
        </authorList>
    </citation>
    <scope>NUCLEOTIDE SEQUENCE</scope>
    <source>
        <tissue evidence="1">Brain</tissue>
    </source>
</reference>
<evidence type="ECO:0000313" key="1">
    <source>
        <dbReference type="EMBL" id="SBR85549.1"/>
    </source>
</evidence>
<proteinExistence type="predicted"/>
<dbReference type="EMBL" id="HAEG01009844">
    <property type="protein sequence ID" value="SBR85549.1"/>
    <property type="molecule type" value="Transcribed_RNA"/>
</dbReference>
<feature type="non-terminal residue" evidence="1">
    <location>
        <position position="1"/>
    </location>
</feature>
<protein>
    <submittedName>
        <fullName evidence="1">Tectonic family member 3</fullName>
    </submittedName>
</protein>